<name>A0A7X0HRM4_9BACI</name>
<dbReference type="AlphaFoldDB" id="A0A7X0HRM4"/>
<dbReference type="EMBL" id="JACHGK010000002">
    <property type="protein sequence ID" value="MBB6444527.1"/>
    <property type="molecule type" value="Genomic_DNA"/>
</dbReference>
<evidence type="ECO:0000259" key="1">
    <source>
        <dbReference type="SMART" id="SM00471"/>
    </source>
</evidence>
<dbReference type="InterPro" id="IPR052194">
    <property type="entry name" value="MESH1"/>
</dbReference>
<dbReference type="Gene3D" id="1.10.3210.10">
    <property type="entry name" value="Hypothetical protein af1432"/>
    <property type="match status" value="1"/>
</dbReference>
<protein>
    <recommendedName>
        <fullName evidence="1">HD/PDEase domain-containing protein</fullName>
    </recommendedName>
</protein>
<accession>A0A7X0HRM4</accession>
<organism evidence="2 3">
    <name type="scientific">Bacillus benzoevorans</name>
    <dbReference type="NCBI Taxonomy" id="1456"/>
    <lineage>
        <taxon>Bacteria</taxon>
        <taxon>Bacillati</taxon>
        <taxon>Bacillota</taxon>
        <taxon>Bacilli</taxon>
        <taxon>Bacillales</taxon>
        <taxon>Bacillaceae</taxon>
        <taxon>Bacillus</taxon>
    </lineage>
</organism>
<evidence type="ECO:0000313" key="3">
    <source>
        <dbReference type="Proteomes" id="UP000531594"/>
    </source>
</evidence>
<dbReference type="PANTHER" id="PTHR46246">
    <property type="entry name" value="GUANOSINE-3',5'-BIS(DIPHOSPHATE) 3'-PYROPHOSPHOHYDROLASE MESH1"/>
    <property type="match status" value="1"/>
</dbReference>
<comment type="caution">
    <text evidence="2">The sequence shown here is derived from an EMBL/GenBank/DDBJ whole genome shotgun (WGS) entry which is preliminary data.</text>
</comment>
<sequence>MNIIDQAIQFAAIAHKGQTRKSTNIPYITHPFAVGMLLQKAKCSEEVIAAGILHDVLEDTPTTYEELSAQFGAKAANLVVAASEQDKNLPWEIRKRHTIEHLKQASIEEIQVITADKLHNLKSIQDDYLQYGEEIWNRFNRGKKQQHWYYSSIVKELSIRKKDFKLIRDLEKTEKEVFGSLDFLSLEEISILFSCVYGIDDHVRPILEEYGLLILAEGLSEEANRIYREEYDQVLKKLANLLQRGVEFQSNSEGPFLIASFCVALQALMKWSDQEFYTHFKRNVSKL</sequence>
<keyword evidence="3" id="KW-1185">Reference proteome</keyword>
<dbReference type="RefSeq" id="WP_184523646.1">
    <property type="nucleotide sequence ID" value="NZ_JACHGK010000002.1"/>
</dbReference>
<gene>
    <name evidence="2" type="ORF">HNR53_001135</name>
</gene>
<dbReference type="GO" id="GO:0008893">
    <property type="term" value="F:guanosine-3',5'-bis(diphosphate) 3'-diphosphatase activity"/>
    <property type="evidence" value="ECO:0007669"/>
    <property type="project" value="TreeGrafter"/>
</dbReference>
<feature type="domain" description="HD/PDEase" evidence="1">
    <location>
        <begin position="23"/>
        <end position="130"/>
    </location>
</feature>
<evidence type="ECO:0000313" key="2">
    <source>
        <dbReference type="EMBL" id="MBB6444527.1"/>
    </source>
</evidence>
<dbReference type="Pfam" id="PF13328">
    <property type="entry name" value="HD_4"/>
    <property type="match status" value="1"/>
</dbReference>
<dbReference type="PANTHER" id="PTHR46246:SF1">
    <property type="entry name" value="GUANOSINE-3',5'-BIS(DIPHOSPHATE) 3'-PYROPHOSPHOHYDROLASE MESH1"/>
    <property type="match status" value="1"/>
</dbReference>
<proteinExistence type="predicted"/>
<reference evidence="2 3" key="1">
    <citation type="submission" date="2020-08" db="EMBL/GenBank/DDBJ databases">
        <title>Genomic Encyclopedia of Type Strains, Phase IV (KMG-IV): sequencing the most valuable type-strain genomes for metagenomic binning, comparative biology and taxonomic classification.</title>
        <authorList>
            <person name="Goeker M."/>
        </authorList>
    </citation>
    <scope>NUCLEOTIDE SEQUENCE [LARGE SCALE GENOMIC DNA]</scope>
    <source>
        <strain evidence="2 3">DSM 5391</strain>
    </source>
</reference>
<dbReference type="SMART" id="SM00471">
    <property type="entry name" value="HDc"/>
    <property type="match status" value="1"/>
</dbReference>
<dbReference type="InterPro" id="IPR003607">
    <property type="entry name" value="HD/PDEase_dom"/>
</dbReference>
<dbReference type="Proteomes" id="UP000531594">
    <property type="component" value="Unassembled WGS sequence"/>
</dbReference>
<dbReference type="SUPFAM" id="SSF109604">
    <property type="entry name" value="HD-domain/PDEase-like"/>
    <property type="match status" value="1"/>
</dbReference>